<accession>A0A8H5BMS5</accession>
<evidence type="ECO:0000256" key="2">
    <source>
        <dbReference type="ARBA" id="ARBA00022771"/>
    </source>
</evidence>
<keyword evidence="5" id="KW-0240">DNA-directed RNA polymerase</keyword>
<keyword evidence="5" id="KW-0804">Transcription</keyword>
<evidence type="ECO:0000259" key="6">
    <source>
        <dbReference type="PROSITE" id="PS51133"/>
    </source>
</evidence>
<dbReference type="InterPro" id="IPR001529">
    <property type="entry name" value="Zn_ribbon_RPB9"/>
</dbReference>
<evidence type="ECO:0000313" key="8">
    <source>
        <dbReference type="Proteomes" id="UP000541558"/>
    </source>
</evidence>
<organism evidence="7 8">
    <name type="scientific">Ephemerocybe angulata</name>
    <dbReference type="NCBI Taxonomy" id="980116"/>
    <lineage>
        <taxon>Eukaryota</taxon>
        <taxon>Fungi</taxon>
        <taxon>Dikarya</taxon>
        <taxon>Basidiomycota</taxon>
        <taxon>Agaricomycotina</taxon>
        <taxon>Agaricomycetes</taxon>
        <taxon>Agaricomycetidae</taxon>
        <taxon>Agaricales</taxon>
        <taxon>Agaricineae</taxon>
        <taxon>Psathyrellaceae</taxon>
        <taxon>Ephemerocybe</taxon>
    </lineage>
</organism>
<dbReference type="PROSITE" id="PS51133">
    <property type="entry name" value="ZF_TFIIS_2"/>
    <property type="match status" value="1"/>
</dbReference>
<evidence type="ECO:0000256" key="4">
    <source>
        <dbReference type="PROSITE-ProRule" id="PRU00472"/>
    </source>
</evidence>
<dbReference type="Proteomes" id="UP000541558">
    <property type="component" value="Unassembled WGS sequence"/>
</dbReference>
<dbReference type="GO" id="GO:0006386">
    <property type="term" value="P:termination of RNA polymerase III transcription"/>
    <property type="evidence" value="ECO:0007669"/>
    <property type="project" value="TreeGrafter"/>
</dbReference>
<feature type="domain" description="TFIIS-type" evidence="6">
    <location>
        <begin position="64"/>
        <end position="152"/>
    </location>
</feature>
<dbReference type="GO" id="GO:0003676">
    <property type="term" value="F:nucleic acid binding"/>
    <property type="evidence" value="ECO:0007669"/>
    <property type="project" value="InterPro"/>
</dbReference>
<dbReference type="InterPro" id="IPR001222">
    <property type="entry name" value="Znf_TFIIS"/>
</dbReference>
<dbReference type="InterPro" id="IPR012164">
    <property type="entry name" value="Rpa12/Rpb9/Rpc10/TFS"/>
</dbReference>
<dbReference type="OrthoDB" id="282152at2759"/>
<dbReference type="SMART" id="SM00661">
    <property type="entry name" value="RPOL9"/>
    <property type="match status" value="1"/>
</dbReference>
<evidence type="ECO:0000256" key="5">
    <source>
        <dbReference type="RuleBase" id="RU003474"/>
    </source>
</evidence>
<dbReference type="AlphaFoldDB" id="A0A8H5BMS5"/>
<dbReference type="PANTHER" id="PTHR11239:SF12">
    <property type="entry name" value="DNA-DIRECTED RNA POLYMERASE III SUBUNIT RPC10"/>
    <property type="match status" value="1"/>
</dbReference>
<dbReference type="SMART" id="SM00440">
    <property type="entry name" value="ZnF_C2C2"/>
    <property type="match status" value="1"/>
</dbReference>
<dbReference type="SUPFAM" id="SSF57783">
    <property type="entry name" value="Zinc beta-ribbon"/>
    <property type="match status" value="1"/>
</dbReference>
<dbReference type="Pfam" id="PF02150">
    <property type="entry name" value="Zn_ribbon_RPB9"/>
    <property type="match status" value="1"/>
</dbReference>
<name>A0A8H5BMS5_9AGAR</name>
<sequence length="176" mass="20468">MLFCPTCANLLTISGETGLNKWACSSCAYEFPITKQMTSRTRLKRKEIDDVLGGDEMWKHADQTQASCDKCNFNAAYFYQLQIRSADEPMTTYVFNARTNGVKTDQKTRNTIFIYGKPFLDVSCHQLEGPIHIFISMEPVEALQDRCSNWWQNRYNFFLASTHRQLTYHNQLLIIR</sequence>
<protein>
    <recommendedName>
        <fullName evidence="6">TFIIS-type domain-containing protein</fullName>
    </recommendedName>
</protein>
<dbReference type="GO" id="GO:0003899">
    <property type="term" value="F:DNA-directed RNA polymerase activity"/>
    <property type="evidence" value="ECO:0007669"/>
    <property type="project" value="InterPro"/>
</dbReference>
<dbReference type="Gene3D" id="2.20.25.10">
    <property type="match status" value="1"/>
</dbReference>
<keyword evidence="1 5" id="KW-0479">Metal-binding</keyword>
<dbReference type="PANTHER" id="PTHR11239">
    <property type="entry name" value="DNA-DIRECTED RNA POLYMERASE"/>
    <property type="match status" value="1"/>
</dbReference>
<evidence type="ECO:0000256" key="1">
    <source>
        <dbReference type="ARBA" id="ARBA00022723"/>
    </source>
</evidence>
<gene>
    <name evidence="7" type="ORF">D9611_000870</name>
</gene>
<keyword evidence="2 4" id="KW-0863">Zinc-finger</keyword>
<dbReference type="GO" id="GO:0005666">
    <property type="term" value="C:RNA polymerase III complex"/>
    <property type="evidence" value="ECO:0007669"/>
    <property type="project" value="TreeGrafter"/>
</dbReference>
<evidence type="ECO:0000313" key="7">
    <source>
        <dbReference type="EMBL" id="KAF5326070.1"/>
    </source>
</evidence>
<keyword evidence="3" id="KW-0862">Zinc</keyword>
<evidence type="ECO:0000256" key="3">
    <source>
        <dbReference type="ARBA" id="ARBA00022833"/>
    </source>
</evidence>
<comment type="caution">
    <text evidence="7">The sequence shown here is derived from an EMBL/GenBank/DDBJ whole genome shotgun (WGS) entry which is preliminary data.</text>
</comment>
<reference evidence="7 8" key="1">
    <citation type="journal article" date="2020" name="ISME J.">
        <title>Uncovering the hidden diversity of litter-decomposition mechanisms in mushroom-forming fungi.</title>
        <authorList>
            <person name="Floudas D."/>
            <person name="Bentzer J."/>
            <person name="Ahren D."/>
            <person name="Johansson T."/>
            <person name="Persson P."/>
            <person name="Tunlid A."/>
        </authorList>
    </citation>
    <scope>NUCLEOTIDE SEQUENCE [LARGE SCALE GENOMIC DNA]</scope>
    <source>
        <strain evidence="7 8">CBS 175.51</strain>
    </source>
</reference>
<dbReference type="EMBL" id="JAACJK010000163">
    <property type="protein sequence ID" value="KAF5326070.1"/>
    <property type="molecule type" value="Genomic_DNA"/>
</dbReference>
<comment type="similarity">
    <text evidence="5">Belongs to the archaeal rpoM/eukaryotic RPA12/RPB9/RPC11 RNA polymerase family.</text>
</comment>
<dbReference type="Pfam" id="PF01096">
    <property type="entry name" value="Zn_ribbon_TFIIS"/>
    <property type="match status" value="1"/>
</dbReference>
<proteinExistence type="inferred from homology"/>
<dbReference type="GO" id="GO:0055029">
    <property type="term" value="C:nuclear DNA-directed RNA polymerase complex"/>
    <property type="evidence" value="ECO:0007669"/>
    <property type="project" value="UniProtKB-ARBA"/>
</dbReference>
<dbReference type="GO" id="GO:0008270">
    <property type="term" value="F:zinc ion binding"/>
    <property type="evidence" value="ECO:0007669"/>
    <property type="project" value="UniProtKB-KW"/>
</dbReference>
<keyword evidence="8" id="KW-1185">Reference proteome</keyword>